<evidence type="ECO:0000313" key="1">
    <source>
        <dbReference type="EMBL" id="TPW33222.1"/>
    </source>
</evidence>
<name>A0A506UIU6_9HYPH</name>
<dbReference type="Proteomes" id="UP000318801">
    <property type="component" value="Unassembled WGS sequence"/>
</dbReference>
<reference evidence="1 2" key="1">
    <citation type="submission" date="2019-06" db="EMBL/GenBank/DDBJ databases">
        <authorList>
            <person name="Li M."/>
        </authorList>
    </citation>
    <scope>NUCLEOTIDE SEQUENCE [LARGE SCALE GENOMIC DNA]</scope>
    <source>
        <strain evidence="1 2">BGMRC2036</strain>
    </source>
</reference>
<protein>
    <submittedName>
        <fullName evidence="1">Uncharacterized protein</fullName>
    </submittedName>
</protein>
<gene>
    <name evidence="1" type="ORF">FJU08_01260</name>
</gene>
<dbReference type="AlphaFoldDB" id="A0A506UIU6"/>
<evidence type="ECO:0000313" key="2">
    <source>
        <dbReference type="Proteomes" id="UP000318801"/>
    </source>
</evidence>
<keyword evidence="2" id="KW-1185">Reference proteome</keyword>
<proteinExistence type="predicted"/>
<dbReference type="RefSeq" id="WP_141147160.1">
    <property type="nucleotide sequence ID" value="NZ_VHLG01000001.1"/>
</dbReference>
<dbReference type="OrthoDB" id="8265973at2"/>
<accession>A0A506UIU6</accession>
<dbReference type="EMBL" id="VHLG01000001">
    <property type="protein sequence ID" value="TPW33222.1"/>
    <property type="molecule type" value="Genomic_DNA"/>
</dbReference>
<sequence length="85" mass="9712">MKKATPNQLSALKWLKNRSGDGVFDRNQVLNACGERAPVMRSTWNKLRDLGLVEPYLNNRRLRITENGLRIDLSKVNESENGKSE</sequence>
<organism evidence="1 2">
    <name type="scientific">Martelella alba</name>
    <dbReference type="NCBI Taxonomy" id="2590451"/>
    <lineage>
        <taxon>Bacteria</taxon>
        <taxon>Pseudomonadati</taxon>
        <taxon>Pseudomonadota</taxon>
        <taxon>Alphaproteobacteria</taxon>
        <taxon>Hyphomicrobiales</taxon>
        <taxon>Aurantimonadaceae</taxon>
        <taxon>Martelella</taxon>
    </lineage>
</organism>
<comment type="caution">
    <text evidence="1">The sequence shown here is derived from an EMBL/GenBank/DDBJ whole genome shotgun (WGS) entry which is preliminary data.</text>
</comment>